<evidence type="ECO:0000313" key="4">
    <source>
        <dbReference type="Proteomes" id="UP000183926"/>
    </source>
</evidence>
<name>A0A1I7FJK7_9PROT</name>
<dbReference type="RefSeq" id="WP_074926749.1">
    <property type="nucleotide sequence ID" value="NZ_FPBL01000001.1"/>
</dbReference>
<sequence length="222" mass="22759">MIKKATLATALGMLAFAAHGETAVSYSSLPLNLETTEIAQSFNLPFFDTSLGTLDSVTVELFGHAISSGTLTNTAAQSQNLSFESNLNLFLSGGSLSGELLSLPLFNTGFINIAGNGGTYDLGNADIDGSTLINVSAGDLSAFIGGGNLSFTCNSLTGNTQTGGGGNIRVSQETQAGCGLEITYNYTPADNPPPGTVPEPGSLALVGLAMAGLSWVRRRRAK</sequence>
<evidence type="ECO:0000259" key="2">
    <source>
        <dbReference type="Pfam" id="PF07589"/>
    </source>
</evidence>
<organism evidence="3 4">
    <name type="scientific">Nitrosomonas eutropha</name>
    <dbReference type="NCBI Taxonomy" id="916"/>
    <lineage>
        <taxon>Bacteria</taxon>
        <taxon>Pseudomonadati</taxon>
        <taxon>Pseudomonadota</taxon>
        <taxon>Betaproteobacteria</taxon>
        <taxon>Nitrosomonadales</taxon>
        <taxon>Nitrosomonadaceae</taxon>
        <taxon>Nitrosomonas</taxon>
    </lineage>
</organism>
<dbReference type="InterPro" id="IPR013424">
    <property type="entry name" value="Ice-binding_C"/>
</dbReference>
<gene>
    <name evidence="3" type="ORF">SAMN05216339_101533</name>
</gene>
<dbReference type="EMBL" id="FPBL01000001">
    <property type="protein sequence ID" value="SFU36236.1"/>
    <property type="molecule type" value="Genomic_DNA"/>
</dbReference>
<feature type="domain" description="Ice-binding protein C-terminal" evidence="2">
    <location>
        <begin position="196"/>
        <end position="218"/>
    </location>
</feature>
<reference evidence="3 4" key="1">
    <citation type="submission" date="2016-10" db="EMBL/GenBank/DDBJ databases">
        <authorList>
            <person name="de Groot N.N."/>
        </authorList>
    </citation>
    <scope>NUCLEOTIDE SEQUENCE [LARGE SCALE GENOMIC DNA]</scope>
    <source>
        <strain evidence="3 4">Nm24</strain>
    </source>
</reference>
<evidence type="ECO:0000256" key="1">
    <source>
        <dbReference type="SAM" id="SignalP"/>
    </source>
</evidence>
<evidence type="ECO:0000313" key="3">
    <source>
        <dbReference type="EMBL" id="SFU36236.1"/>
    </source>
</evidence>
<dbReference type="NCBIfam" id="TIGR02595">
    <property type="entry name" value="PEP_CTERM"/>
    <property type="match status" value="1"/>
</dbReference>
<feature type="chain" id="PRO_5010286115" evidence="1">
    <location>
        <begin position="21"/>
        <end position="222"/>
    </location>
</feature>
<dbReference type="AlphaFoldDB" id="A0A1I7FJK7"/>
<dbReference type="Pfam" id="PF07589">
    <property type="entry name" value="PEP-CTERM"/>
    <property type="match status" value="1"/>
</dbReference>
<protein>
    <submittedName>
        <fullName evidence="3">PEP-CTERM protein-sorting domain-containing protein/MYXO-CTERM domain-containing protein</fullName>
    </submittedName>
</protein>
<dbReference type="NCBIfam" id="NF033208">
    <property type="entry name" value="choice_anch_E"/>
    <property type="match status" value="1"/>
</dbReference>
<dbReference type="Proteomes" id="UP000183926">
    <property type="component" value="Unassembled WGS sequence"/>
</dbReference>
<keyword evidence="1" id="KW-0732">Signal</keyword>
<proteinExistence type="predicted"/>
<feature type="signal peptide" evidence="1">
    <location>
        <begin position="1"/>
        <end position="20"/>
    </location>
</feature>
<accession>A0A1I7FJK7</accession>